<dbReference type="RefSeq" id="WP_191618602.1">
    <property type="nucleotide sequence ID" value="NZ_JACYFG010000042.1"/>
</dbReference>
<dbReference type="Proteomes" id="UP000622317">
    <property type="component" value="Unassembled WGS sequence"/>
</dbReference>
<dbReference type="AlphaFoldDB" id="A0A927FBT6"/>
<dbReference type="SUPFAM" id="SSF54285">
    <property type="entry name" value="MoaD/ThiS"/>
    <property type="match status" value="1"/>
</dbReference>
<evidence type="ECO:0000256" key="1">
    <source>
        <dbReference type="ARBA" id="ARBA00022741"/>
    </source>
</evidence>
<keyword evidence="5" id="KW-1185">Reference proteome</keyword>
<dbReference type="InterPro" id="IPR010038">
    <property type="entry name" value="MoaD_arc-typ"/>
</dbReference>
<dbReference type="NCBIfam" id="TIGR01682">
    <property type="entry name" value="moaD"/>
    <property type="match status" value="1"/>
</dbReference>
<protein>
    <recommendedName>
        <fullName evidence="3">Molybdopterin synthase sulfur carrier subunit</fullName>
    </recommendedName>
</protein>
<evidence type="ECO:0000313" key="4">
    <source>
        <dbReference type="EMBL" id="MBD5781504.1"/>
    </source>
</evidence>
<dbReference type="Pfam" id="PF02597">
    <property type="entry name" value="ThiS"/>
    <property type="match status" value="1"/>
</dbReference>
<keyword evidence="1" id="KW-0547">Nucleotide-binding</keyword>
<dbReference type="GO" id="GO:1990133">
    <property type="term" value="C:molybdopterin adenylyltransferase complex"/>
    <property type="evidence" value="ECO:0007669"/>
    <property type="project" value="TreeGrafter"/>
</dbReference>
<dbReference type="PANTHER" id="PTHR33359">
    <property type="entry name" value="MOLYBDOPTERIN SYNTHASE SULFUR CARRIER SUBUNIT"/>
    <property type="match status" value="1"/>
</dbReference>
<sequence length="81" mass="8932">MPNKLKIQYFALLREQRGLDEETVETKAATAEQLYEELVQKHGFGLPTSSLKVAVNDDFADWNAPLNDGDNVVFIPPVAGG</sequence>
<name>A0A927FBT6_9BACT</name>
<evidence type="ECO:0000313" key="5">
    <source>
        <dbReference type="Proteomes" id="UP000622317"/>
    </source>
</evidence>
<evidence type="ECO:0000256" key="3">
    <source>
        <dbReference type="ARBA" id="ARBA00024247"/>
    </source>
</evidence>
<dbReference type="InterPro" id="IPR016155">
    <property type="entry name" value="Mopterin_synth/thiamin_S_b"/>
</dbReference>
<dbReference type="CDD" id="cd00754">
    <property type="entry name" value="Ubl_MoaD"/>
    <property type="match status" value="1"/>
</dbReference>
<organism evidence="4 5">
    <name type="scientific">Pelagicoccus enzymogenes</name>
    <dbReference type="NCBI Taxonomy" id="2773457"/>
    <lineage>
        <taxon>Bacteria</taxon>
        <taxon>Pseudomonadati</taxon>
        <taxon>Verrucomicrobiota</taxon>
        <taxon>Opitutia</taxon>
        <taxon>Puniceicoccales</taxon>
        <taxon>Pelagicoccaceae</taxon>
        <taxon>Pelagicoccus</taxon>
    </lineage>
</organism>
<dbReference type="InterPro" id="IPR044672">
    <property type="entry name" value="MOCS2A"/>
</dbReference>
<evidence type="ECO:0000256" key="2">
    <source>
        <dbReference type="ARBA" id="ARBA00024200"/>
    </source>
</evidence>
<dbReference type="NCBIfam" id="TIGR01687">
    <property type="entry name" value="moaD_arch"/>
    <property type="match status" value="1"/>
</dbReference>
<gene>
    <name evidence="4" type="primary">moaD</name>
    <name evidence="4" type="ORF">IEN85_18530</name>
</gene>
<dbReference type="GO" id="GO:0000166">
    <property type="term" value="F:nucleotide binding"/>
    <property type="evidence" value="ECO:0007669"/>
    <property type="project" value="UniProtKB-KW"/>
</dbReference>
<dbReference type="PANTHER" id="PTHR33359:SF1">
    <property type="entry name" value="MOLYBDOPTERIN SYNTHASE SULFUR CARRIER SUBUNIT"/>
    <property type="match status" value="1"/>
</dbReference>
<dbReference type="Gene3D" id="3.10.20.30">
    <property type="match status" value="1"/>
</dbReference>
<reference evidence="4" key="1">
    <citation type="submission" date="2020-09" db="EMBL/GenBank/DDBJ databases">
        <title>Pelagicoccus enzymogenes sp. nov. with an EPS production, isolated from marine sediment.</title>
        <authorList>
            <person name="Feng X."/>
        </authorList>
    </citation>
    <scope>NUCLEOTIDE SEQUENCE</scope>
    <source>
        <strain evidence="4">NFK12</strain>
    </source>
</reference>
<accession>A0A927FBT6</accession>
<comment type="similarity">
    <text evidence="2">Belongs to the MoaD family.</text>
</comment>
<dbReference type="GO" id="GO:0006777">
    <property type="term" value="P:Mo-molybdopterin cofactor biosynthetic process"/>
    <property type="evidence" value="ECO:0007669"/>
    <property type="project" value="InterPro"/>
</dbReference>
<dbReference type="EMBL" id="JACYFG010000042">
    <property type="protein sequence ID" value="MBD5781504.1"/>
    <property type="molecule type" value="Genomic_DNA"/>
</dbReference>
<dbReference type="InterPro" id="IPR003749">
    <property type="entry name" value="ThiS/MoaD-like"/>
</dbReference>
<comment type="caution">
    <text evidence="4">The sequence shown here is derived from an EMBL/GenBank/DDBJ whole genome shotgun (WGS) entry which is preliminary data.</text>
</comment>
<dbReference type="InterPro" id="IPR012675">
    <property type="entry name" value="Beta-grasp_dom_sf"/>
</dbReference>
<proteinExistence type="inferred from homology"/>